<dbReference type="Proteomes" id="UP001196873">
    <property type="component" value="Unassembled WGS sequence"/>
</dbReference>
<feature type="chain" id="PRO_5043722454" description="BACON domain-containing protein" evidence="1">
    <location>
        <begin position="21"/>
        <end position="368"/>
    </location>
</feature>
<evidence type="ECO:0000313" key="3">
    <source>
        <dbReference type="EMBL" id="MBW4866465.1"/>
    </source>
</evidence>
<evidence type="ECO:0000259" key="2">
    <source>
        <dbReference type="Pfam" id="PF13004"/>
    </source>
</evidence>
<sequence>MNKILFHAFCVMGCLSLLTACEKGDITNDIDTHSVKVLEANTSFDALGGTDSIYVEGNVTHAYANASWAKTQTKGNLVTVTTEPNRDLQSRHTTVVIKTSDADSTVVAIDQLGPYTQLDMPGTIVMDDEAGSVSYKVVSTFGIKVSSNDSWITPKYEHGALTITTTKNDEGHLRRGEFTIESEAGKQKVKVVQVNFDKDLKGKYYLQIDETDKNNKQVTTLYNASLEKKGDAYVLKVGNSGVEVPVIYDADNVGLSIASGQAAGKFKQYYIGTVVGASESKLSLSPSNLISGEFNYSEEVTKKVADLDGTVLTFGKPAMLILGAFDSPQFSNDSYKAFYLMGTNVYLYRLKPTTASAKSFDQPTFKLK</sequence>
<evidence type="ECO:0000256" key="1">
    <source>
        <dbReference type="SAM" id="SignalP"/>
    </source>
</evidence>
<dbReference type="RefSeq" id="WP_219428049.1">
    <property type="nucleotide sequence ID" value="NZ_JAHXRD010000016.1"/>
</dbReference>
<feature type="domain" description="BACON" evidence="2">
    <location>
        <begin position="145"/>
        <end position="193"/>
    </location>
</feature>
<keyword evidence="1" id="KW-0732">Signal</keyword>
<name>A0AAW4NS60_9BACT</name>
<feature type="signal peptide" evidence="1">
    <location>
        <begin position="1"/>
        <end position="20"/>
    </location>
</feature>
<dbReference type="PROSITE" id="PS51257">
    <property type="entry name" value="PROKAR_LIPOPROTEIN"/>
    <property type="match status" value="1"/>
</dbReference>
<reference evidence="3" key="1">
    <citation type="submission" date="2021-07" db="EMBL/GenBank/DDBJ databases">
        <title>Genomic diversity and antimicrobial resistance of Prevotella spp. isolated from chronic lung disease airways.</title>
        <authorList>
            <person name="Webb K.A."/>
            <person name="Olagoke O.S."/>
            <person name="Baird T."/>
            <person name="Neill J."/>
            <person name="Pham A."/>
            <person name="Wells T.J."/>
            <person name="Ramsay K.A."/>
            <person name="Bell S.C."/>
            <person name="Sarovich D.S."/>
            <person name="Price E.P."/>
        </authorList>
    </citation>
    <scope>NUCLEOTIDE SEQUENCE</scope>
    <source>
        <strain evidence="3">SCHI0047.S.3</strain>
    </source>
</reference>
<evidence type="ECO:0000313" key="4">
    <source>
        <dbReference type="Proteomes" id="UP001196873"/>
    </source>
</evidence>
<dbReference type="EMBL" id="JAHXRF010000017">
    <property type="protein sequence ID" value="MBW4866465.1"/>
    <property type="molecule type" value="Genomic_DNA"/>
</dbReference>
<dbReference type="CDD" id="cd14948">
    <property type="entry name" value="BACON"/>
    <property type="match status" value="1"/>
</dbReference>
<organism evidence="3 4">
    <name type="scientific">Segatella salivae</name>
    <dbReference type="NCBI Taxonomy" id="228604"/>
    <lineage>
        <taxon>Bacteria</taxon>
        <taxon>Pseudomonadati</taxon>
        <taxon>Bacteroidota</taxon>
        <taxon>Bacteroidia</taxon>
        <taxon>Bacteroidales</taxon>
        <taxon>Prevotellaceae</taxon>
        <taxon>Segatella</taxon>
    </lineage>
</organism>
<feature type="domain" description="BACON" evidence="2">
    <location>
        <begin position="65"/>
        <end position="111"/>
    </location>
</feature>
<accession>A0AAW4NS60</accession>
<comment type="caution">
    <text evidence="3">The sequence shown here is derived from an EMBL/GenBank/DDBJ whole genome shotgun (WGS) entry which is preliminary data.</text>
</comment>
<gene>
    <name evidence="3" type="ORF">KZY68_10745</name>
</gene>
<dbReference type="AlphaFoldDB" id="A0AAW4NS60"/>
<protein>
    <recommendedName>
        <fullName evidence="2">BACON domain-containing protein</fullName>
    </recommendedName>
</protein>
<dbReference type="InterPro" id="IPR024361">
    <property type="entry name" value="BACON"/>
</dbReference>
<proteinExistence type="predicted"/>
<dbReference type="Pfam" id="PF13004">
    <property type="entry name" value="BACON"/>
    <property type="match status" value="2"/>
</dbReference>